<evidence type="ECO:0000313" key="13">
    <source>
        <dbReference type="EMBL" id="PWW13041.1"/>
    </source>
</evidence>
<evidence type="ECO:0000256" key="9">
    <source>
        <dbReference type="ARBA" id="ARBA00022842"/>
    </source>
</evidence>
<accession>A0A317Q8X4</accession>
<evidence type="ECO:0000256" key="10">
    <source>
        <dbReference type="ARBA" id="ARBA00031051"/>
    </source>
</evidence>
<evidence type="ECO:0000256" key="5">
    <source>
        <dbReference type="ARBA" id="ARBA00013066"/>
    </source>
</evidence>
<evidence type="ECO:0000256" key="3">
    <source>
        <dbReference type="ARBA" id="ARBA00005893"/>
    </source>
</evidence>
<dbReference type="InterPro" id="IPR050793">
    <property type="entry name" value="CMP-NeuNAc_synthase"/>
</dbReference>
<dbReference type="SFLD" id="SFLDG01138">
    <property type="entry name" value="C1.6.2:_Deoxy-d-mannose-octulo"/>
    <property type="match status" value="1"/>
</dbReference>
<evidence type="ECO:0000256" key="12">
    <source>
        <dbReference type="PIRSR" id="PIRSR006118-2"/>
    </source>
</evidence>
<evidence type="ECO:0000256" key="8">
    <source>
        <dbReference type="ARBA" id="ARBA00022801"/>
    </source>
</evidence>
<dbReference type="NCBIfam" id="TIGR01670">
    <property type="entry name" value="KdsC-phosphatas"/>
    <property type="match status" value="1"/>
</dbReference>
<keyword evidence="11" id="KW-0448">Lipopolysaccharide biosynthesis</keyword>
<keyword evidence="8 11" id="KW-0378">Hydrolase</keyword>
<dbReference type="GO" id="GO:0046872">
    <property type="term" value="F:metal ion binding"/>
    <property type="evidence" value="ECO:0007669"/>
    <property type="project" value="UniProtKB-UniRule"/>
</dbReference>
<organism evidence="13 14">
    <name type="scientific">Pseudidiomarina maritima</name>
    <dbReference type="NCBI Taxonomy" id="519453"/>
    <lineage>
        <taxon>Bacteria</taxon>
        <taxon>Pseudomonadati</taxon>
        <taxon>Pseudomonadota</taxon>
        <taxon>Gammaproteobacteria</taxon>
        <taxon>Alteromonadales</taxon>
        <taxon>Idiomarinaceae</taxon>
        <taxon>Pseudidiomarina</taxon>
    </lineage>
</organism>
<dbReference type="GO" id="GO:0009103">
    <property type="term" value="P:lipopolysaccharide biosynthetic process"/>
    <property type="evidence" value="ECO:0007669"/>
    <property type="project" value="UniProtKB-UniRule"/>
</dbReference>
<gene>
    <name evidence="13" type="ORF">DET45_10772</name>
</gene>
<keyword evidence="9 11" id="KW-0460">Magnesium</keyword>
<dbReference type="RefSeq" id="WP_375152910.1">
    <property type="nucleotide sequence ID" value="NZ_QGTT01000007.1"/>
</dbReference>
<dbReference type="GO" id="GO:0019143">
    <property type="term" value="F:3-deoxy-manno-octulosonate-8-phosphatase activity"/>
    <property type="evidence" value="ECO:0007669"/>
    <property type="project" value="UniProtKB-UniRule"/>
</dbReference>
<sequence length="191" mass="20829">MNFGLATPAMISTWYGDIESLLMDKFAQIKLVIFDVDGVFSDGRIYLGNQGEELKAFHTRDGFGVKALLNAGIKVAVITGRRSALVENRMRALGVSDIYQGQEDKLSAYQQLAEKYQLTDQAIACMGDDIPDLAMLQQCAVAVAPHDAHPFVQQHAVYVTSRRGGFGAVRELSDLILLSQGQLQLHGGVSL</sequence>
<evidence type="ECO:0000256" key="1">
    <source>
        <dbReference type="ARBA" id="ARBA00000898"/>
    </source>
</evidence>
<dbReference type="EC" id="3.1.3.45" evidence="5 11"/>
<dbReference type="CDD" id="cd01630">
    <property type="entry name" value="HAD_KDO-like"/>
    <property type="match status" value="1"/>
</dbReference>
<dbReference type="NCBIfam" id="NF007019">
    <property type="entry name" value="PRK09484.1"/>
    <property type="match status" value="1"/>
</dbReference>
<evidence type="ECO:0000256" key="4">
    <source>
        <dbReference type="ARBA" id="ARBA00011881"/>
    </source>
</evidence>
<dbReference type="AlphaFoldDB" id="A0A317Q8X4"/>
<dbReference type="InterPro" id="IPR010023">
    <property type="entry name" value="KdsC_fam"/>
</dbReference>
<name>A0A317Q8X4_9GAMM</name>
<dbReference type="EMBL" id="QGTT01000007">
    <property type="protein sequence ID" value="PWW13041.1"/>
    <property type="molecule type" value="Genomic_DNA"/>
</dbReference>
<comment type="similarity">
    <text evidence="3 11">Belongs to the KdsC family.</text>
</comment>
<protein>
    <recommendedName>
        <fullName evidence="6 11">3-deoxy-D-manno-octulosonate 8-phosphate phosphatase KdsC</fullName>
        <ecNumber evidence="5 11">3.1.3.45</ecNumber>
    </recommendedName>
    <alternativeName>
        <fullName evidence="10 11">KDO 8-P phosphatase</fullName>
    </alternativeName>
</protein>
<comment type="function">
    <text evidence="11">Catalyzes the hydrolysis of 3-deoxy-D-manno-octulosonate 8-phosphate (KDO 8-P) to 3-deoxy-D-manno-octulosonate (KDO) and inorganic phosphate.</text>
</comment>
<keyword evidence="14" id="KW-1185">Reference proteome</keyword>
<dbReference type="SFLD" id="SFLDG01136">
    <property type="entry name" value="C1.6:_Phosphoserine_Phosphatas"/>
    <property type="match status" value="1"/>
</dbReference>
<dbReference type="InterPro" id="IPR036412">
    <property type="entry name" value="HAD-like_sf"/>
</dbReference>
<feature type="binding site" evidence="12">
    <location>
        <position position="128"/>
    </location>
    <ligand>
        <name>Mg(2+)</name>
        <dbReference type="ChEBI" id="CHEBI:18420"/>
    </ligand>
</feature>
<evidence type="ECO:0000256" key="7">
    <source>
        <dbReference type="ARBA" id="ARBA00022723"/>
    </source>
</evidence>
<dbReference type="FunFam" id="3.40.50.1000:FF:000029">
    <property type="entry name" value="3-deoxy-D-manno-octulosonate 8-phosphate phosphatase KdsC"/>
    <property type="match status" value="1"/>
</dbReference>
<evidence type="ECO:0000256" key="2">
    <source>
        <dbReference type="ARBA" id="ARBA00001946"/>
    </source>
</evidence>
<dbReference type="GO" id="GO:0008781">
    <property type="term" value="F:N-acylneuraminate cytidylyltransferase activity"/>
    <property type="evidence" value="ECO:0007669"/>
    <property type="project" value="TreeGrafter"/>
</dbReference>
<dbReference type="SUPFAM" id="SSF56784">
    <property type="entry name" value="HAD-like"/>
    <property type="match status" value="1"/>
</dbReference>
<feature type="binding site" evidence="12">
    <location>
        <position position="37"/>
    </location>
    <ligand>
        <name>substrate</name>
    </ligand>
</feature>
<dbReference type="PANTHER" id="PTHR21485">
    <property type="entry name" value="HAD SUPERFAMILY MEMBERS CMAS AND KDSC"/>
    <property type="match status" value="1"/>
</dbReference>
<dbReference type="SFLD" id="SFLDS00003">
    <property type="entry name" value="Haloacid_Dehalogenase"/>
    <property type="match status" value="1"/>
</dbReference>
<comment type="cofactor">
    <cofactor evidence="2 11 12">
        <name>Mg(2+)</name>
        <dbReference type="ChEBI" id="CHEBI:18420"/>
    </cofactor>
</comment>
<evidence type="ECO:0000313" key="14">
    <source>
        <dbReference type="Proteomes" id="UP000246964"/>
    </source>
</evidence>
<comment type="subunit">
    <text evidence="4 11">Homotetramer.</text>
</comment>
<dbReference type="InterPro" id="IPR023214">
    <property type="entry name" value="HAD_sf"/>
</dbReference>
<feature type="binding site" evidence="12">
    <location>
        <position position="35"/>
    </location>
    <ligand>
        <name>Mg(2+)</name>
        <dbReference type="ChEBI" id="CHEBI:18420"/>
    </ligand>
</feature>
<dbReference type="PANTHER" id="PTHR21485:SF3">
    <property type="entry name" value="N-ACYLNEURAMINATE CYTIDYLYLTRANSFERASE"/>
    <property type="match status" value="1"/>
</dbReference>
<evidence type="ECO:0000256" key="11">
    <source>
        <dbReference type="PIRNR" id="PIRNR006118"/>
    </source>
</evidence>
<dbReference type="PIRSF" id="PIRSF006118">
    <property type="entry name" value="KDO8-P_Ptase"/>
    <property type="match status" value="1"/>
</dbReference>
<dbReference type="Pfam" id="PF08282">
    <property type="entry name" value="Hydrolase_3"/>
    <property type="match status" value="1"/>
</dbReference>
<proteinExistence type="inferred from homology"/>
<reference evidence="13 14" key="1">
    <citation type="submission" date="2018-05" db="EMBL/GenBank/DDBJ databases">
        <title>Freshwater and sediment microbial communities from various areas in North America, analyzing microbe dynamics in response to fracking.</title>
        <authorList>
            <person name="Lamendella R."/>
        </authorList>
    </citation>
    <scope>NUCLEOTIDE SEQUENCE [LARGE SCALE GENOMIC DNA]</scope>
    <source>
        <strain evidence="13 14">125B1</strain>
    </source>
</reference>
<comment type="caution">
    <text evidence="13">The sequence shown here is derived from an EMBL/GenBank/DDBJ whole genome shotgun (WGS) entry which is preliminary data.</text>
</comment>
<evidence type="ECO:0000256" key="6">
    <source>
        <dbReference type="ARBA" id="ARBA00020092"/>
    </source>
</evidence>
<keyword evidence="7 11" id="KW-0479">Metal-binding</keyword>
<dbReference type="Gene3D" id="3.40.50.1000">
    <property type="entry name" value="HAD superfamily/HAD-like"/>
    <property type="match status" value="1"/>
</dbReference>
<dbReference type="Proteomes" id="UP000246964">
    <property type="component" value="Unassembled WGS sequence"/>
</dbReference>
<comment type="catalytic activity">
    <reaction evidence="1 11">
        <text>3-deoxy-alpha-D-manno-2-octulosonate-8-phosphate + H2O = 3-deoxy-alpha-D-manno-oct-2-ulosonate + phosphate</text>
        <dbReference type="Rhea" id="RHEA:11500"/>
        <dbReference type="ChEBI" id="CHEBI:15377"/>
        <dbReference type="ChEBI" id="CHEBI:43474"/>
        <dbReference type="ChEBI" id="CHEBI:85985"/>
        <dbReference type="ChEBI" id="CHEBI:85986"/>
        <dbReference type="EC" id="3.1.3.45"/>
    </reaction>
</comment>